<evidence type="ECO:0000313" key="2">
    <source>
        <dbReference type="Proteomes" id="UP000014978"/>
    </source>
</evidence>
<feature type="non-terminal residue" evidence="1">
    <location>
        <position position="1"/>
    </location>
</feature>
<dbReference type="AlphaFoldDB" id="S7W834"/>
<dbReference type="HOGENOM" id="CLU_1412002_0_0_1"/>
<feature type="non-terminal residue" evidence="1">
    <location>
        <position position="193"/>
    </location>
</feature>
<accession>S7W834</accession>
<evidence type="ECO:0000313" key="1">
    <source>
        <dbReference type="EMBL" id="EPR77887.1"/>
    </source>
</evidence>
<name>S7W834_SPRLO</name>
<sequence length="193" mass="22923">NSNGIDFIIESNIKYIIDYYDKIDNKFYMLLCLIRKTEVNMGIKCIFDVIDKYLSMLFNEYYILHCVTELNNILDYDNVNHNNNIDNKLYNSNVLSTVNNISNITHNNNKIDNNNIDNIKYNGRIIIMIIDKILDKVQGEVGRDVVIQIVEFMKKIIFYLKDCNDYMVEKKYEELLGRIKIYLKKYEIEGKVK</sequence>
<proteinExistence type="predicted"/>
<comment type="caution">
    <text evidence="1">The sequence shown here is derived from an EMBL/GenBank/DDBJ whole genome shotgun (WGS) entry which is preliminary data.</text>
</comment>
<dbReference type="InParanoid" id="S7W834"/>
<reference evidence="2" key="1">
    <citation type="journal article" date="2013" name="PLoS Genet.">
        <title>The genome of Spraguea lophii and the basis of host-microsporidian interactions.</title>
        <authorList>
            <person name="Campbell S.E."/>
            <person name="Williams T.A."/>
            <person name="Yousuf A."/>
            <person name="Soanes D.M."/>
            <person name="Paszkiewicz K.H."/>
            <person name="Williams B.A.P."/>
        </authorList>
    </citation>
    <scope>NUCLEOTIDE SEQUENCE [LARGE SCALE GENOMIC DNA]</scope>
    <source>
        <strain evidence="2">42_110</strain>
    </source>
</reference>
<keyword evidence="2" id="KW-1185">Reference proteome</keyword>
<dbReference type="EMBL" id="ATCN01001170">
    <property type="protein sequence ID" value="EPR77887.1"/>
    <property type="molecule type" value="Genomic_DNA"/>
</dbReference>
<protein>
    <submittedName>
        <fullName evidence="1">Uncharacterized protein</fullName>
    </submittedName>
</protein>
<dbReference type="VEuPathDB" id="MicrosporidiaDB:SLOPH_605"/>
<gene>
    <name evidence="1" type="ORF">SLOPH_605</name>
</gene>
<organism evidence="1 2">
    <name type="scientific">Spraguea lophii (strain 42_110)</name>
    <name type="common">Microsporidian parasite</name>
    <dbReference type="NCBI Taxonomy" id="1358809"/>
    <lineage>
        <taxon>Eukaryota</taxon>
        <taxon>Fungi</taxon>
        <taxon>Fungi incertae sedis</taxon>
        <taxon>Microsporidia</taxon>
        <taxon>Spragueidae</taxon>
        <taxon>Spraguea</taxon>
    </lineage>
</organism>
<dbReference type="Proteomes" id="UP000014978">
    <property type="component" value="Unassembled WGS sequence"/>
</dbReference>